<proteinExistence type="predicted"/>
<keyword evidence="2" id="KW-1185">Reference proteome</keyword>
<dbReference type="Gene3D" id="1.10.10.10">
    <property type="entry name" value="Winged helix-like DNA-binding domain superfamily/Winged helix DNA-binding domain"/>
    <property type="match status" value="1"/>
</dbReference>
<accession>A0ABP8UXQ1</accession>
<evidence type="ECO:0000313" key="1">
    <source>
        <dbReference type="EMBL" id="GAA4647894.1"/>
    </source>
</evidence>
<name>A0ABP8UXQ1_9GAMM</name>
<protein>
    <recommendedName>
        <fullName evidence="3">Helix-turn-helix domain-containing protein</fullName>
    </recommendedName>
</protein>
<sequence length="78" mass="9153">MAIEHLSQKQLARRWGVKTCTLERWRQQGLGPLFLKINSKVMYRLEDVERYEQARCYKGTGQPVSCKEKADESQIHTV</sequence>
<dbReference type="SUPFAM" id="SSF46955">
    <property type="entry name" value="Putative DNA-binding domain"/>
    <property type="match status" value="1"/>
</dbReference>
<comment type="caution">
    <text evidence="1">The sequence shown here is derived from an EMBL/GenBank/DDBJ whole genome shotgun (WGS) entry which is preliminary data.</text>
</comment>
<dbReference type="EMBL" id="BAABFL010000011">
    <property type="protein sequence ID" value="GAA4647894.1"/>
    <property type="molecule type" value="Genomic_DNA"/>
</dbReference>
<evidence type="ECO:0008006" key="3">
    <source>
        <dbReference type="Google" id="ProtNLM"/>
    </source>
</evidence>
<organism evidence="1 2">
    <name type="scientific">Kistimonas scapharcae</name>
    <dbReference type="NCBI Taxonomy" id="1036133"/>
    <lineage>
        <taxon>Bacteria</taxon>
        <taxon>Pseudomonadati</taxon>
        <taxon>Pseudomonadota</taxon>
        <taxon>Gammaproteobacteria</taxon>
        <taxon>Oceanospirillales</taxon>
        <taxon>Endozoicomonadaceae</taxon>
        <taxon>Kistimonas</taxon>
    </lineage>
</organism>
<dbReference type="InterPro" id="IPR009061">
    <property type="entry name" value="DNA-bd_dom_put_sf"/>
</dbReference>
<evidence type="ECO:0000313" key="2">
    <source>
        <dbReference type="Proteomes" id="UP001500604"/>
    </source>
</evidence>
<dbReference type="Proteomes" id="UP001500604">
    <property type="component" value="Unassembled WGS sequence"/>
</dbReference>
<dbReference type="InterPro" id="IPR036388">
    <property type="entry name" value="WH-like_DNA-bd_sf"/>
</dbReference>
<reference evidence="2" key="1">
    <citation type="journal article" date="2019" name="Int. J. Syst. Evol. Microbiol.">
        <title>The Global Catalogue of Microorganisms (GCM) 10K type strain sequencing project: providing services to taxonomists for standard genome sequencing and annotation.</title>
        <authorList>
            <consortium name="The Broad Institute Genomics Platform"/>
            <consortium name="The Broad Institute Genome Sequencing Center for Infectious Disease"/>
            <person name="Wu L."/>
            <person name="Ma J."/>
        </authorList>
    </citation>
    <scope>NUCLEOTIDE SEQUENCE [LARGE SCALE GENOMIC DNA]</scope>
    <source>
        <strain evidence="2">JCM 17805</strain>
    </source>
</reference>
<gene>
    <name evidence="1" type="ORF">GCM10023116_01560</name>
</gene>
<dbReference type="RefSeq" id="WP_345192855.1">
    <property type="nucleotide sequence ID" value="NZ_BAABFL010000011.1"/>
</dbReference>